<proteinExistence type="predicted"/>
<keyword evidence="2" id="KW-1133">Transmembrane helix</keyword>
<evidence type="ECO:0000256" key="2">
    <source>
        <dbReference type="SAM" id="Phobius"/>
    </source>
</evidence>
<dbReference type="PANTHER" id="PTHR34200">
    <property type="entry name" value="DENTIN SIALOPHOSPHOPROTEIN-LIKE ISOFORM X1"/>
    <property type="match status" value="1"/>
</dbReference>
<accession>A0ABC8QQF8</accession>
<keyword evidence="2" id="KW-0472">Membrane</keyword>
<keyword evidence="3" id="KW-0732">Signal</keyword>
<keyword evidence="2" id="KW-0812">Transmembrane</keyword>
<name>A0ABC8QQF8_9AQUA</name>
<keyword evidence="6" id="KW-1185">Reference proteome</keyword>
<dbReference type="Pfam" id="PF24053">
    <property type="entry name" value="DUF7356"/>
    <property type="match status" value="1"/>
</dbReference>
<dbReference type="PANTHER" id="PTHR34200:SF2">
    <property type="entry name" value="TRANSMEMBRANE PROTEIN"/>
    <property type="match status" value="1"/>
</dbReference>
<sequence>MCRRRIFIVLLLTLLVPWGSNAYLIEMFRRLTEGHNPKVEPKPLEEPPSPSPVSSTGSNASGGGVDKSGKRMVGDGEVPANSPKQEPNGEETNETCEKVSRKCTILNTITACVPHVGSGPQGSFLILQNEGDNFLNVRVTILPVNDIFEAIELSGHQVKKVNTSANSGSSSISINANGNCLIPIGAPVKQGNFYQQFPYASYATSVNGVYLLFATALIIGGIWACCKLGSKTRHLDAVPYKELEMGQPESRISMNEETAEGWDQDWDDGDWDEEKAVKPTGVNHVGNGLANGHTSRSSNANGWGNDWDD</sequence>
<feature type="chain" id="PRO_5044836287" description="DUF7356 domain-containing protein" evidence="3">
    <location>
        <begin position="23"/>
        <end position="309"/>
    </location>
</feature>
<feature type="compositionally biased region" description="Polar residues" evidence="1">
    <location>
        <begin position="292"/>
        <end position="302"/>
    </location>
</feature>
<organism evidence="5 6">
    <name type="scientific">Ilex paraguariensis</name>
    <name type="common">yerba mate</name>
    <dbReference type="NCBI Taxonomy" id="185542"/>
    <lineage>
        <taxon>Eukaryota</taxon>
        <taxon>Viridiplantae</taxon>
        <taxon>Streptophyta</taxon>
        <taxon>Embryophyta</taxon>
        <taxon>Tracheophyta</taxon>
        <taxon>Spermatophyta</taxon>
        <taxon>Magnoliopsida</taxon>
        <taxon>eudicotyledons</taxon>
        <taxon>Gunneridae</taxon>
        <taxon>Pentapetalae</taxon>
        <taxon>asterids</taxon>
        <taxon>campanulids</taxon>
        <taxon>Aquifoliales</taxon>
        <taxon>Aquifoliaceae</taxon>
        <taxon>Ilex</taxon>
    </lineage>
</organism>
<evidence type="ECO:0000313" key="6">
    <source>
        <dbReference type="Proteomes" id="UP001642360"/>
    </source>
</evidence>
<comment type="caution">
    <text evidence="5">The sequence shown here is derived from an EMBL/GenBank/DDBJ whole genome shotgun (WGS) entry which is preliminary data.</text>
</comment>
<feature type="transmembrane region" description="Helical" evidence="2">
    <location>
        <begin position="208"/>
        <end position="226"/>
    </location>
</feature>
<feature type="region of interest" description="Disordered" evidence="1">
    <location>
        <begin position="37"/>
        <end position="94"/>
    </location>
</feature>
<dbReference type="Proteomes" id="UP001642360">
    <property type="component" value="Unassembled WGS sequence"/>
</dbReference>
<evidence type="ECO:0000256" key="3">
    <source>
        <dbReference type="SAM" id="SignalP"/>
    </source>
</evidence>
<evidence type="ECO:0000256" key="1">
    <source>
        <dbReference type="SAM" id="MobiDB-lite"/>
    </source>
</evidence>
<feature type="domain" description="DUF7356" evidence="4">
    <location>
        <begin position="89"/>
        <end position="188"/>
    </location>
</feature>
<protein>
    <recommendedName>
        <fullName evidence="4">DUF7356 domain-containing protein</fullName>
    </recommendedName>
</protein>
<dbReference type="InterPro" id="IPR055780">
    <property type="entry name" value="DUF7356"/>
</dbReference>
<feature type="region of interest" description="Disordered" evidence="1">
    <location>
        <begin position="279"/>
        <end position="309"/>
    </location>
</feature>
<feature type="signal peptide" evidence="3">
    <location>
        <begin position="1"/>
        <end position="22"/>
    </location>
</feature>
<dbReference type="AlphaFoldDB" id="A0ABC8QQF8"/>
<evidence type="ECO:0000313" key="5">
    <source>
        <dbReference type="EMBL" id="CAK9133697.1"/>
    </source>
</evidence>
<reference evidence="5 6" key="1">
    <citation type="submission" date="2024-02" db="EMBL/GenBank/DDBJ databases">
        <authorList>
            <person name="Vignale AGUSTIN F."/>
            <person name="Sosa J E."/>
            <person name="Modenutti C."/>
        </authorList>
    </citation>
    <scope>NUCLEOTIDE SEQUENCE [LARGE SCALE GENOMIC DNA]</scope>
</reference>
<evidence type="ECO:0000259" key="4">
    <source>
        <dbReference type="Pfam" id="PF24053"/>
    </source>
</evidence>
<dbReference type="EMBL" id="CAUOFW020000115">
    <property type="protein sequence ID" value="CAK9133697.1"/>
    <property type="molecule type" value="Genomic_DNA"/>
</dbReference>
<gene>
    <name evidence="5" type="ORF">ILEXP_LOCUS614</name>
</gene>